<evidence type="ECO:0000259" key="7">
    <source>
        <dbReference type="PROSITE" id="PS50850"/>
    </source>
</evidence>
<sequence length="605" mass="66495">MSSSNDATFLEEEEIAREFRARLRARQEAARANRSSRIRGQSKKSGKAAHVERVGEESPLLSRSRDNSSSNRGRDASDSEEPEWFGYTELKGLPWWKRPSIYWLLPPFLLFTMAFGAIIVPKLNLIMDLVCDEYYASSPDPISGPMDPGQQPDRCQTDAVSSRSSLFLLYGNLFSGILASITSPKLGALSDRYGRRKLLVFATMGAFLGEVLTILAAKYPETVHVNWILVGYALDGLSGSFIVGMAIAHSYAADCTSPQKRNVAFGYFHACLFTGIAVGPVLSGYVISWREKYVGKTEAVLLIFYMALACHAFFMLFLAFVVPESLSKARQDAARQRYKEEKERYGGLDPDWIDQLRSINLFAPLKILWPTGPGTTPALRRNLVLLAATDTIMLGVAMGAMGVVIVYTRRQFGWQELESGKFVSVVNSARVFALLVALPLATRLIRGKNGTKNQRNSGSDLFDLSIIRLTVFFEMLGYLGYTLSRNGNLFMVSGTIASLGGISSPAIGSALTKHVPPDRVGQLLGATGLLHAVSRVVGPTIFNGIYSATVGSFRQTVFVCLTATFGVAFILSWFVRPHVYLELEADGSPSRRGSEIDRSDEESSI</sequence>
<feature type="transmembrane region" description="Helical" evidence="6">
    <location>
        <begin position="101"/>
        <end position="120"/>
    </location>
</feature>
<dbReference type="Pfam" id="PF07690">
    <property type="entry name" value="MFS_1"/>
    <property type="match status" value="1"/>
</dbReference>
<name>A0AAN6RI19_9PLEO</name>
<feature type="compositionally biased region" description="Basic residues" evidence="5">
    <location>
        <begin position="34"/>
        <end position="47"/>
    </location>
</feature>
<feature type="transmembrane region" description="Helical" evidence="6">
    <location>
        <begin position="427"/>
        <end position="445"/>
    </location>
</feature>
<dbReference type="SUPFAM" id="SSF103473">
    <property type="entry name" value="MFS general substrate transporter"/>
    <property type="match status" value="1"/>
</dbReference>
<comment type="caution">
    <text evidence="8">The sequence shown here is derived from an EMBL/GenBank/DDBJ whole genome shotgun (WGS) entry which is preliminary data.</text>
</comment>
<dbReference type="InterPro" id="IPR005829">
    <property type="entry name" value="Sugar_transporter_CS"/>
</dbReference>
<feature type="transmembrane region" description="Helical" evidence="6">
    <location>
        <begin position="229"/>
        <end position="252"/>
    </location>
</feature>
<dbReference type="GO" id="GO:0022857">
    <property type="term" value="F:transmembrane transporter activity"/>
    <property type="evidence" value="ECO:0007669"/>
    <property type="project" value="InterPro"/>
</dbReference>
<dbReference type="InterPro" id="IPR020846">
    <property type="entry name" value="MFS_dom"/>
</dbReference>
<keyword evidence="4 6" id="KW-0472">Membrane</keyword>
<evidence type="ECO:0000256" key="6">
    <source>
        <dbReference type="SAM" id="Phobius"/>
    </source>
</evidence>
<keyword evidence="2 6" id="KW-0812">Transmembrane</keyword>
<feature type="transmembrane region" description="Helical" evidence="6">
    <location>
        <begin position="552"/>
        <end position="575"/>
    </location>
</feature>
<feature type="transmembrane region" description="Helical" evidence="6">
    <location>
        <begin position="299"/>
        <end position="322"/>
    </location>
</feature>
<evidence type="ECO:0000256" key="4">
    <source>
        <dbReference type="ARBA" id="ARBA00023136"/>
    </source>
</evidence>
<keyword evidence="9" id="KW-1185">Reference proteome</keyword>
<dbReference type="Gene3D" id="1.20.1250.20">
    <property type="entry name" value="MFS general substrate transporter like domains"/>
    <property type="match status" value="1"/>
</dbReference>
<evidence type="ECO:0000313" key="8">
    <source>
        <dbReference type="EMBL" id="KAK3214055.1"/>
    </source>
</evidence>
<feature type="transmembrane region" description="Helical" evidence="6">
    <location>
        <begin position="489"/>
        <end position="511"/>
    </location>
</feature>
<feature type="transmembrane region" description="Helical" evidence="6">
    <location>
        <begin position="383"/>
        <end position="407"/>
    </location>
</feature>
<dbReference type="Proteomes" id="UP001280581">
    <property type="component" value="Unassembled WGS sequence"/>
</dbReference>
<dbReference type="EMBL" id="WVTA01000004">
    <property type="protein sequence ID" value="KAK3214055.1"/>
    <property type="molecule type" value="Genomic_DNA"/>
</dbReference>
<comment type="subcellular location">
    <subcellularLocation>
        <location evidence="1">Membrane</location>
        <topology evidence="1">Multi-pass membrane protein</topology>
    </subcellularLocation>
</comment>
<gene>
    <name evidence="8" type="ORF">GRF29_28g1890259</name>
</gene>
<evidence type="ECO:0000256" key="5">
    <source>
        <dbReference type="SAM" id="MobiDB-lite"/>
    </source>
</evidence>
<dbReference type="PANTHER" id="PTHR23507">
    <property type="entry name" value="ZGC:174356"/>
    <property type="match status" value="1"/>
</dbReference>
<evidence type="ECO:0000256" key="3">
    <source>
        <dbReference type="ARBA" id="ARBA00022989"/>
    </source>
</evidence>
<accession>A0AAN6RI19</accession>
<evidence type="ECO:0000313" key="9">
    <source>
        <dbReference type="Proteomes" id="UP001280581"/>
    </source>
</evidence>
<feature type="transmembrane region" description="Helical" evidence="6">
    <location>
        <begin position="466"/>
        <end position="483"/>
    </location>
</feature>
<reference evidence="8 9" key="1">
    <citation type="submission" date="2021-02" db="EMBL/GenBank/DDBJ databases">
        <title>Genome assembly of Pseudopithomyces chartarum.</title>
        <authorList>
            <person name="Jauregui R."/>
            <person name="Singh J."/>
            <person name="Voisey C."/>
        </authorList>
    </citation>
    <scope>NUCLEOTIDE SEQUENCE [LARGE SCALE GENOMIC DNA]</scope>
    <source>
        <strain evidence="8 9">AGR01</strain>
    </source>
</reference>
<feature type="domain" description="Major facilitator superfamily (MFS) profile" evidence="7">
    <location>
        <begin position="100"/>
        <end position="580"/>
    </location>
</feature>
<keyword evidence="3 6" id="KW-1133">Transmembrane helix</keyword>
<proteinExistence type="predicted"/>
<dbReference type="GO" id="GO:0016020">
    <property type="term" value="C:membrane"/>
    <property type="evidence" value="ECO:0007669"/>
    <property type="project" value="UniProtKB-SubCell"/>
</dbReference>
<dbReference type="InterPro" id="IPR036259">
    <property type="entry name" value="MFS_trans_sf"/>
</dbReference>
<dbReference type="PROSITE" id="PS50850">
    <property type="entry name" value="MFS"/>
    <property type="match status" value="1"/>
</dbReference>
<evidence type="ECO:0000256" key="1">
    <source>
        <dbReference type="ARBA" id="ARBA00004141"/>
    </source>
</evidence>
<feature type="transmembrane region" description="Helical" evidence="6">
    <location>
        <begin position="167"/>
        <end position="186"/>
    </location>
</feature>
<dbReference type="PROSITE" id="PS00216">
    <property type="entry name" value="SUGAR_TRANSPORT_1"/>
    <property type="match status" value="1"/>
</dbReference>
<evidence type="ECO:0000256" key="2">
    <source>
        <dbReference type="ARBA" id="ARBA00022692"/>
    </source>
</evidence>
<feature type="transmembrane region" description="Helical" evidence="6">
    <location>
        <begin position="198"/>
        <end position="217"/>
    </location>
</feature>
<dbReference type="InterPro" id="IPR011701">
    <property type="entry name" value="MFS"/>
</dbReference>
<dbReference type="PANTHER" id="PTHR23507:SF40">
    <property type="entry name" value="TETRACYCLINE-EFFLUX TRANSPORTER"/>
    <property type="match status" value="1"/>
</dbReference>
<dbReference type="AlphaFoldDB" id="A0AAN6RI19"/>
<organism evidence="8 9">
    <name type="scientific">Pseudopithomyces chartarum</name>
    <dbReference type="NCBI Taxonomy" id="1892770"/>
    <lineage>
        <taxon>Eukaryota</taxon>
        <taxon>Fungi</taxon>
        <taxon>Dikarya</taxon>
        <taxon>Ascomycota</taxon>
        <taxon>Pezizomycotina</taxon>
        <taxon>Dothideomycetes</taxon>
        <taxon>Pleosporomycetidae</taxon>
        <taxon>Pleosporales</taxon>
        <taxon>Massarineae</taxon>
        <taxon>Didymosphaeriaceae</taxon>
        <taxon>Pseudopithomyces</taxon>
    </lineage>
</organism>
<protein>
    <recommendedName>
        <fullName evidence="7">Major facilitator superfamily (MFS) profile domain-containing protein</fullName>
    </recommendedName>
</protein>
<feature type="region of interest" description="Disordered" evidence="5">
    <location>
        <begin position="27"/>
        <end position="81"/>
    </location>
</feature>
<feature type="transmembrane region" description="Helical" evidence="6">
    <location>
        <begin position="264"/>
        <end position="287"/>
    </location>
</feature>